<accession>A0A3P3WD70</accession>
<keyword evidence="2" id="KW-1185">Reference proteome</keyword>
<evidence type="ECO:0000313" key="1">
    <source>
        <dbReference type="EMBL" id="RRJ93102.1"/>
    </source>
</evidence>
<proteinExistence type="predicted"/>
<name>A0A3P3WD70_9FLAO</name>
<dbReference type="RefSeq" id="WP_125016541.1">
    <property type="nucleotide sequence ID" value="NZ_RQVQ01000002.1"/>
</dbReference>
<gene>
    <name evidence="1" type="ORF">EG240_01095</name>
</gene>
<protein>
    <submittedName>
        <fullName evidence="1">Uncharacterized protein</fullName>
    </submittedName>
</protein>
<sequence length="957" mass="110323">MSMIVNKCGLKINGVHDRFVEKGDVIYIPKNVTHEFYIEPNYTFFDPNTENLSDVANNTKWAFIISSIYQAEIDKFKNNEKITGYTNENWGSFENTQNENFLDLLGIGYNYKRGEFIRFTYLDESRKFNSWKGEDFIVLNINEKDILNSFYFYVVFYSEPSINIAYFKIPKVEVQNTTFNPETNLKEDKITKEDKSFFYGESVELVIKFHRFCNSKIDQYSFLKKCNIQFYLTDGVNGELISDTIFKHIDLIHVDYSSKFENPNSGYLNTIIRLNIDINESWKKYHPEITNKKYSIHIVALEINYFHQKEHSEYNIKKEDKVLLVSNIDSDHLSTYHISNFFSVRKSAFEISLFNEHEKKNMIQYIGDVPYTNKQNEPCAFSIITVSDGERKVEIFNEYKLVDEKIKDSTSQYFDIIAGENKKKITVTAKFKENNDSDLDPIRLADKNSCLKILNDNKEHKTHKDVFKMEYIIGQYIKKNDPDFFIKLYKDQLKPIEITDSEDTYKKQRDIKSLTNINNFEKGETYPEDSVFDKYKNLTVAQIQGLTSNDYKIDPTTDSITLDLGYKYDKSIAEGTPYQNKLLDNFWLFKYFWLSNDLAQIYFVPVTTCRYPNQLAKIKIYPDMAWEIAFTFALENPLAYTHSNLRSGNIFKEAQDKARKSGYDRYALSKGRAVPAEFSLSVLNKRDKKSDGEYSIKDEYALVFSKKIADFFEVLSVIKNLADNVKNSAGGKVKNATPDLPFSFEVMSPKLGVKVSWEGELIEDNYSTTGLLSFVADPLVGAELTIDMLDAVSNVHPVVKALEKGLSIGLEALGGYMKLDAVFYGQLNITIEALKFNTKKGISTSEKPVVIEGKMGVKLVFTLKVSGELKAPIFDYLLDFEAEAKFEGNAYFGGTALINVDKKGIYADITGKFSGLIFSAVIEIKIGRYMRKHEFESEPIFESEEIPLGKKYLVYNK</sequence>
<dbReference type="OrthoDB" id="1207102at2"/>
<organism evidence="1 2">
    <name type="scientific">Paenimyroides tangerinum</name>
    <dbReference type="NCBI Taxonomy" id="2488728"/>
    <lineage>
        <taxon>Bacteria</taxon>
        <taxon>Pseudomonadati</taxon>
        <taxon>Bacteroidota</taxon>
        <taxon>Flavobacteriia</taxon>
        <taxon>Flavobacteriales</taxon>
        <taxon>Flavobacteriaceae</taxon>
        <taxon>Paenimyroides</taxon>
    </lineage>
</organism>
<evidence type="ECO:0000313" key="2">
    <source>
        <dbReference type="Proteomes" id="UP000275719"/>
    </source>
</evidence>
<comment type="caution">
    <text evidence="1">The sequence shown here is derived from an EMBL/GenBank/DDBJ whole genome shotgun (WGS) entry which is preliminary data.</text>
</comment>
<dbReference type="EMBL" id="RQVQ01000002">
    <property type="protein sequence ID" value="RRJ93102.1"/>
    <property type="molecule type" value="Genomic_DNA"/>
</dbReference>
<dbReference type="Proteomes" id="UP000275719">
    <property type="component" value="Unassembled WGS sequence"/>
</dbReference>
<dbReference type="AlphaFoldDB" id="A0A3P3WD70"/>
<reference evidence="1 2" key="1">
    <citation type="submission" date="2018-11" db="EMBL/GenBank/DDBJ databases">
        <title>Flavobacterium sp. nov., YIM 102701-2 draft genome.</title>
        <authorList>
            <person name="Li G."/>
            <person name="Jiang Y."/>
        </authorList>
    </citation>
    <scope>NUCLEOTIDE SEQUENCE [LARGE SCALE GENOMIC DNA]</scope>
    <source>
        <strain evidence="1 2">YIM 102701-2</strain>
    </source>
</reference>